<dbReference type="EMBL" id="NWQG01000187">
    <property type="protein sequence ID" value="PDQ18411.1"/>
    <property type="molecule type" value="Genomic_DNA"/>
</dbReference>
<protein>
    <submittedName>
        <fullName evidence="1">Uncharacterized protein</fullName>
    </submittedName>
</protein>
<organism evidence="1 2">
    <name type="scientific">Mesorhizobium sanjuanii</name>
    <dbReference type="NCBI Taxonomy" id="2037900"/>
    <lineage>
        <taxon>Bacteria</taxon>
        <taxon>Pseudomonadati</taxon>
        <taxon>Pseudomonadota</taxon>
        <taxon>Alphaproteobacteria</taxon>
        <taxon>Hyphomicrobiales</taxon>
        <taxon>Phyllobacteriaceae</taxon>
        <taxon>Mesorhizobium</taxon>
    </lineage>
</organism>
<sequence>MAASTATLASGMSRCEVIEGLLELGLLDTALEPGLEGNKRFWMKGRPRAALKLPISPLVGEMSGRTEGGAKERQPGSIRDQAGALRIF</sequence>
<accession>A0A2A6F9V1</accession>
<dbReference type="AlphaFoldDB" id="A0A2A6F9V1"/>
<name>A0A2A6F9V1_9HYPH</name>
<reference evidence="1 2" key="1">
    <citation type="submission" date="2017-09" db="EMBL/GenBank/DDBJ databases">
        <title>Mesorhizobum sanjuanii sp. nov. isolated from nodules of Lotus tenuis in saline-alkaline lowlands of Flooding Pampa.</title>
        <authorList>
            <person name="Sannazzaro A.I."/>
            <person name="Torres Tejerizo G.A."/>
            <person name="Fontana F."/>
            <person name="Cumpa Velazquez L.M."/>
            <person name="Hansen L."/>
            <person name="Pistorio M."/>
            <person name="Estrella M.J."/>
        </authorList>
    </citation>
    <scope>NUCLEOTIDE SEQUENCE [LARGE SCALE GENOMIC DNA]</scope>
    <source>
        <strain evidence="1 2">BSA136</strain>
    </source>
</reference>
<dbReference type="Proteomes" id="UP000219182">
    <property type="component" value="Unassembled WGS sequence"/>
</dbReference>
<evidence type="ECO:0000313" key="1">
    <source>
        <dbReference type="EMBL" id="PDQ18411.1"/>
    </source>
</evidence>
<evidence type="ECO:0000313" key="2">
    <source>
        <dbReference type="Proteomes" id="UP000219182"/>
    </source>
</evidence>
<keyword evidence="2" id="KW-1185">Reference proteome</keyword>
<gene>
    <name evidence="1" type="ORF">CN311_24865</name>
</gene>
<comment type="caution">
    <text evidence="1">The sequence shown here is derived from an EMBL/GenBank/DDBJ whole genome shotgun (WGS) entry which is preliminary data.</text>
</comment>
<proteinExistence type="predicted"/>